<reference evidence="1 2" key="1">
    <citation type="submission" date="2017-06" db="EMBL/GenBank/DDBJ databases">
        <authorList>
            <person name="Kim H.J."/>
            <person name="Triplett B.A."/>
        </authorList>
    </citation>
    <scope>NUCLEOTIDE SEQUENCE [LARGE SCALE GENOMIC DNA]</scope>
    <source>
        <strain evidence="1 2">SCA</strain>
    </source>
</reference>
<evidence type="ECO:0000313" key="2">
    <source>
        <dbReference type="Proteomes" id="UP000198304"/>
    </source>
</evidence>
<dbReference type="EMBL" id="FZOJ01000036">
    <property type="protein sequence ID" value="SNT06484.1"/>
    <property type="molecule type" value="Genomic_DNA"/>
</dbReference>
<gene>
    <name evidence="1" type="ORF">SAMN05446037_103650</name>
</gene>
<evidence type="ECO:0000313" key="1">
    <source>
        <dbReference type="EMBL" id="SNT06484.1"/>
    </source>
</evidence>
<protein>
    <submittedName>
        <fullName evidence="1">Uncharacterized protein</fullName>
    </submittedName>
</protein>
<proteinExistence type="predicted"/>
<dbReference type="AlphaFoldDB" id="A0A239JNX5"/>
<name>A0A239JNX5_9FIRM</name>
<organism evidence="1 2">
    <name type="scientific">Anaerovirgula multivorans</name>
    <dbReference type="NCBI Taxonomy" id="312168"/>
    <lineage>
        <taxon>Bacteria</taxon>
        <taxon>Bacillati</taxon>
        <taxon>Bacillota</taxon>
        <taxon>Clostridia</taxon>
        <taxon>Peptostreptococcales</taxon>
        <taxon>Natronincolaceae</taxon>
        <taxon>Anaerovirgula</taxon>
    </lineage>
</organism>
<dbReference type="Proteomes" id="UP000198304">
    <property type="component" value="Unassembled WGS sequence"/>
</dbReference>
<accession>A0A239JNX5</accession>
<keyword evidence="2" id="KW-1185">Reference proteome</keyword>
<sequence>MCGCLISKMFRKLPTKDAYELKQSHTLSYDNMNDKKSQYIVSRGNISMIIK</sequence>